<feature type="region of interest" description="Disordered" evidence="17">
    <location>
        <begin position="718"/>
        <end position="748"/>
    </location>
</feature>
<dbReference type="GO" id="GO:0071555">
    <property type="term" value="P:cell wall organization"/>
    <property type="evidence" value="ECO:0007669"/>
    <property type="project" value="UniProtKB-KW"/>
</dbReference>
<keyword evidence="9" id="KW-0378">Hydrolase</keyword>
<protein>
    <submittedName>
        <fullName evidence="20">Uncharacterized protein</fullName>
    </submittedName>
</protein>
<evidence type="ECO:0000313" key="21">
    <source>
        <dbReference type="Proteomes" id="UP000179059"/>
    </source>
</evidence>
<comment type="catalytic activity">
    <reaction evidence="15">
        <text>Preferential cleavage: (Ac)2-L-Lys-D-Ala-|-D-Ala. Also transpeptidation of peptidyl-alanyl moieties that are N-acyl substituents of D-alanine.</text>
        <dbReference type="EC" id="3.4.16.4"/>
    </reaction>
</comment>
<evidence type="ECO:0000256" key="4">
    <source>
        <dbReference type="ARBA" id="ARBA00022475"/>
    </source>
</evidence>
<dbReference type="GO" id="GO:0030288">
    <property type="term" value="C:outer membrane-bounded periplasmic space"/>
    <property type="evidence" value="ECO:0007669"/>
    <property type="project" value="TreeGrafter"/>
</dbReference>
<dbReference type="EMBL" id="MHKX01000002">
    <property type="protein sequence ID" value="OGY98758.1"/>
    <property type="molecule type" value="Genomic_DNA"/>
</dbReference>
<dbReference type="PANTHER" id="PTHR32282:SF11">
    <property type="entry name" value="PENICILLIN-BINDING PROTEIN 1B"/>
    <property type="match status" value="1"/>
</dbReference>
<evidence type="ECO:0000256" key="5">
    <source>
        <dbReference type="ARBA" id="ARBA00022645"/>
    </source>
</evidence>
<dbReference type="GO" id="GO:0009252">
    <property type="term" value="P:peptidoglycan biosynthetic process"/>
    <property type="evidence" value="ECO:0007669"/>
    <property type="project" value="UniProtKB-KW"/>
</dbReference>
<gene>
    <name evidence="20" type="ORF">A2855_00535</name>
</gene>
<dbReference type="PANTHER" id="PTHR32282">
    <property type="entry name" value="BINDING PROTEIN TRANSPEPTIDASE, PUTATIVE-RELATED"/>
    <property type="match status" value="1"/>
</dbReference>
<keyword evidence="8" id="KW-0808">Transferase</keyword>
<evidence type="ECO:0000256" key="14">
    <source>
        <dbReference type="ARBA" id="ARBA00023316"/>
    </source>
</evidence>
<evidence type="ECO:0000256" key="13">
    <source>
        <dbReference type="ARBA" id="ARBA00023268"/>
    </source>
</evidence>
<dbReference type="GO" id="GO:0008360">
    <property type="term" value="P:regulation of cell shape"/>
    <property type="evidence" value="ECO:0007669"/>
    <property type="project" value="UniProtKB-KW"/>
</dbReference>
<evidence type="ECO:0000256" key="1">
    <source>
        <dbReference type="ARBA" id="ARBA00004236"/>
    </source>
</evidence>
<keyword evidence="10" id="KW-0133">Cell shape</keyword>
<keyword evidence="14" id="KW-0961">Cell wall biogenesis/degradation</keyword>
<dbReference type="SUPFAM" id="SSF56601">
    <property type="entry name" value="beta-lactamase/transpeptidase-like"/>
    <property type="match status" value="1"/>
</dbReference>
<sequence>MPKFLKIWARRLQRRLSAFFARRGRGGKRRFFLRLLGWCVLIGAAALAVLFFFMTRGLPTPEQIANPPVTESTKIYDRTGTVLLYEISGGQKRTYVNFDEIPQSLKDATLAIEDSDFYEHGAFSIRGIVRSLWYDLTNPGGTLRGGSTITQQLARNAFLNLEQTLTRKVKELIVAIQIDRQYTKDKVLELYLNAIPYGPTIYGVEGASQAYFSKPAKDLTLAQSAVLAAIPKAPSFYSPWGNNVKALIQRQRLVLQRTYDTGRITKEELDKALAEPVVFSPPSGRGLKAPHFVTAVEDYLSQRYGEEVLRTGGLRVVTTLDWTLQQLGERVVAEGADRNERLYGGTNAALVAQDPRTGQVLAMVGSRDYFAPDQEGQFNVVTQGLRQPGSALKPFVYMNAFMKGYTPETVLFDIPTEFSTNLSCPKVPTAADFRESDPQCFHPQDYEGSGVGPVTIRAALAQSINIPAVKTLYLTGLRSSIGLMQAAGLKTLDDPDKFGLAVVLGGGAVRLYDLVNAYAMLSQEGILREQSLILEVRDKDKKVLERYQSKEKRVADPNYARTVTDILADVSARAGLFHSSLGLTVFPGYDVAMKTGTSNDYRDAWTMGYTPSLAVGVWAGNNDNTPMHRQGSSILAAVPIWSSFMKEALLAQPPQAFIKPDPLPASRPVFSGQYVQDGQAHSILYYVDKDDPTGPPPTNPYDDPQFERWETAVRAWTAANPGRISTTTEEVPPPALIEEEEPEPGVTP</sequence>
<evidence type="ECO:0000256" key="16">
    <source>
        <dbReference type="ARBA" id="ARBA00049902"/>
    </source>
</evidence>
<evidence type="ECO:0000256" key="15">
    <source>
        <dbReference type="ARBA" id="ARBA00034000"/>
    </source>
</evidence>
<proteinExistence type="inferred from homology"/>
<keyword evidence="5" id="KW-0121">Carboxypeptidase</keyword>
<dbReference type="InterPro" id="IPR023346">
    <property type="entry name" value="Lysozyme-like_dom_sf"/>
</dbReference>
<dbReference type="InterPro" id="IPR036950">
    <property type="entry name" value="PBP_transglycosylase"/>
</dbReference>
<dbReference type="Gene3D" id="3.40.710.10">
    <property type="entry name" value="DD-peptidase/beta-lactamase superfamily"/>
    <property type="match status" value="1"/>
</dbReference>
<reference evidence="20 21" key="1">
    <citation type="journal article" date="2016" name="Nat. Commun.">
        <title>Thousands of microbial genomes shed light on interconnected biogeochemical processes in an aquifer system.</title>
        <authorList>
            <person name="Anantharaman K."/>
            <person name="Brown C.T."/>
            <person name="Hug L.A."/>
            <person name="Sharon I."/>
            <person name="Castelle C.J."/>
            <person name="Probst A.J."/>
            <person name="Thomas B.C."/>
            <person name="Singh A."/>
            <person name="Wilkins M.J."/>
            <person name="Karaoz U."/>
            <person name="Brodie E.L."/>
            <person name="Williams K.H."/>
            <person name="Hubbard S.S."/>
            <person name="Banfield J.F."/>
        </authorList>
    </citation>
    <scope>NUCLEOTIDE SEQUENCE [LARGE SCALE GENOMIC DNA]</scope>
</reference>
<dbReference type="AlphaFoldDB" id="A0A1G2CBK4"/>
<keyword evidence="7" id="KW-0328">Glycosyltransferase</keyword>
<dbReference type="STRING" id="1798647.A2855_00535"/>
<evidence type="ECO:0000259" key="18">
    <source>
        <dbReference type="Pfam" id="PF00905"/>
    </source>
</evidence>
<evidence type="ECO:0000256" key="3">
    <source>
        <dbReference type="ARBA" id="ARBA00007739"/>
    </source>
</evidence>
<dbReference type="InterPro" id="IPR050396">
    <property type="entry name" value="Glycosyltr_51/Transpeptidase"/>
</dbReference>
<evidence type="ECO:0000256" key="6">
    <source>
        <dbReference type="ARBA" id="ARBA00022670"/>
    </source>
</evidence>
<feature type="compositionally biased region" description="Acidic residues" evidence="17">
    <location>
        <begin position="737"/>
        <end position="748"/>
    </location>
</feature>
<keyword evidence="11" id="KW-0573">Peptidoglycan synthesis</keyword>
<accession>A0A1G2CBK4</accession>
<dbReference type="Gene3D" id="1.10.3810.10">
    <property type="entry name" value="Biosynthetic peptidoglycan transglycosylase-like"/>
    <property type="match status" value="1"/>
</dbReference>
<dbReference type="InterPro" id="IPR012338">
    <property type="entry name" value="Beta-lactam/transpept-like"/>
</dbReference>
<dbReference type="Proteomes" id="UP000179059">
    <property type="component" value="Unassembled WGS sequence"/>
</dbReference>
<comment type="caution">
    <text evidence="20">The sequence shown here is derived from an EMBL/GenBank/DDBJ whole genome shotgun (WGS) entry which is preliminary data.</text>
</comment>
<dbReference type="FunFam" id="1.10.3810.10:FF:000001">
    <property type="entry name" value="Penicillin-binding protein 1A"/>
    <property type="match status" value="1"/>
</dbReference>
<feature type="domain" description="Glycosyl transferase family 51" evidence="19">
    <location>
        <begin position="84"/>
        <end position="257"/>
    </location>
</feature>
<dbReference type="SUPFAM" id="SSF53955">
    <property type="entry name" value="Lysozyme-like"/>
    <property type="match status" value="1"/>
</dbReference>
<keyword evidence="4" id="KW-1003">Cell membrane</keyword>
<evidence type="ECO:0000256" key="7">
    <source>
        <dbReference type="ARBA" id="ARBA00022676"/>
    </source>
</evidence>
<evidence type="ECO:0000256" key="9">
    <source>
        <dbReference type="ARBA" id="ARBA00022801"/>
    </source>
</evidence>
<comment type="similarity">
    <text evidence="3">In the N-terminal section; belongs to the glycosyltransferase 51 family.</text>
</comment>
<comment type="subcellular location">
    <subcellularLocation>
        <location evidence="1">Cell membrane</location>
    </subcellularLocation>
</comment>
<keyword evidence="13" id="KW-0511">Multifunctional enzyme</keyword>
<evidence type="ECO:0000256" key="12">
    <source>
        <dbReference type="ARBA" id="ARBA00023136"/>
    </source>
</evidence>
<evidence type="ECO:0000256" key="17">
    <source>
        <dbReference type="SAM" id="MobiDB-lite"/>
    </source>
</evidence>
<feature type="domain" description="Penicillin-binding protein transpeptidase" evidence="18">
    <location>
        <begin position="349"/>
        <end position="634"/>
    </location>
</feature>
<dbReference type="InterPro" id="IPR001460">
    <property type="entry name" value="PCN-bd_Tpept"/>
</dbReference>
<evidence type="ECO:0000256" key="11">
    <source>
        <dbReference type="ARBA" id="ARBA00022984"/>
    </source>
</evidence>
<evidence type="ECO:0000256" key="2">
    <source>
        <dbReference type="ARBA" id="ARBA00007090"/>
    </source>
</evidence>
<evidence type="ECO:0000256" key="10">
    <source>
        <dbReference type="ARBA" id="ARBA00022960"/>
    </source>
</evidence>
<keyword evidence="6" id="KW-0645">Protease</keyword>
<comment type="similarity">
    <text evidence="2">In the C-terminal section; belongs to the transpeptidase family.</text>
</comment>
<dbReference type="GO" id="GO:0005886">
    <property type="term" value="C:plasma membrane"/>
    <property type="evidence" value="ECO:0007669"/>
    <property type="project" value="UniProtKB-SubCell"/>
</dbReference>
<dbReference type="GO" id="GO:0006508">
    <property type="term" value="P:proteolysis"/>
    <property type="evidence" value="ECO:0007669"/>
    <property type="project" value="UniProtKB-KW"/>
</dbReference>
<dbReference type="Pfam" id="PF00912">
    <property type="entry name" value="Transgly"/>
    <property type="match status" value="1"/>
</dbReference>
<evidence type="ECO:0000313" key="20">
    <source>
        <dbReference type="EMBL" id="OGY98758.1"/>
    </source>
</evidence>
<dbReference type="GO" id="GO:0008658">
    <property type="term" value="F:penicillin binding"/>
    <property type="evidence" value="ECO:0007669"/>
    <property type="project" value="InterPro"/>
</dbReference>
<dbReference type="Pfam" id="PF00905">
    <property type="entry name" value="Transpeptidase"/>
    <property type="match status" value="1"/>
</dbReference>
<evidence type="ECO:0000256" key="8">
    <source>
        <dbReference type="ARBA" id="ARBA00022679"/>
    </source>
</evidence>
<evidence type="ECO:0000259" key="19">
    <source>
        <dbReference type="Pfam" id="PF00912"/>
    </source>
</evidence>
<dbReference type="InterPro" id="IPR001264">
    <property type="entry name" value="Glyco_trans_51"/>
</dbReference>
<comment type="catalytic activity">
    <reaction evidence="16">
        <text>[GlcNAc-(1-&gt;4)-Mur2Ac(oyl-L-Ala-gamma-D-Glu-L-Lys-D-Ala-D-Ala)](n)-di-trans,octa-cis-undecaprenyl diphosphate + beta-D-GlcNAc-(1-&gt;4)-Mur2Ac(oyl-L-Ala-gamma-D-Glu-L-Lys-D-Ala-D-Ala)-di-trans,octa-cis-undecaprenyl diphosphate = [GlcNAc-(1-&gt;4)-Mur2Ac(oyl-L-Ala-gamma-D-Glu-L-Lys-D-Ala-D-Ala)](n+1)-di-trans,octa-cis-undecaprenyl diphosphate + di-trans,octa-cis-undecaprenyl diphosphate + H(+)</text>
        <dbReference type="Rhea" id="RHEA:23708"/>
        <dbReference type="Rhea" id="RHEA-COMP:9602"/>
        <dbReference type="Rhea" id="RHEA-COMP:9603"/>
        <dbReference type="ChEBI" id="CHEBI:15378"/>
        <dbReference type="ChEBI" id="CHEBI:58405"/>
        <dbReference type="ChEBI" id="CHEBI:60033"/>
        <dbReference type="ChEBI" id="CHEBI:78435"/>
        <dbReference type="EC" id="2.4.99.28"/>
    </reaction>
</comment>
<name>A0A1G2CBK4_9BACT</name>
<dbReference type="GO" id="GO:0009002">
    <property type="term" value="F:serine-type D-Ala-D-Ala carboxypeptidase activity"/>
    <property type="evidence" value="ECO:0007669"/>
    <property type="project" value="UniProtKB-EC"/>
</dbReference>
<dbReference type="GO" id="GO:0008955">
    <property type="term" value="F:peptidoglycan glycosyltransferase activity"/>
    <property type="evidence" value="ECO:0007669"/>
    <property type="project" value="UniProtKB-EC"/>
</dbReference>
<organism evidence="20 21">
    <name type="scientific">Candidatus Liptonbacteria bacterium RIFCSPHIGHO2_01_FULL_57_28</name>
    <dbReference type="NCBI Taxonomy" id="1798647"/>
    <lineage>
        <taxon>Bacteria</taxon>
        <taxon>Candidatus Liptoniibacteriota</taxon>
    </lineage>
</organism>
<keyword evidence="12" id="KW-0472">Membrane</keyword>